<feature type="domain" description="Histidine kinase" evidence="8">
    <location>
        <begin position="201"/>
        <end position="427"/>
    </location>
</feature>
<evidence type="ECO:0000256" key="4">
    <source>
        <dbReference type="ARBA" id="ARBA00022679"/>
    </source>
</evidence>
<protein>
    <recommendedName>
        <fullName evidence="2">histidine kinase</fullName>
        <ecNumber evidence="2">2.7.13.3</ecNumber>
    </recommendedName>
</protein>
<dbReference type="PANTHER" id="PTHR43547">
    <property type="entry name" value="TWO-COMPONENT HISTIDINE KINASE"/>
    <property type="match status" value="1"/>
</dbReference>
<dbReference type="Pfam" id="PF13185">
    <property type="entry name" value="GAF_2"/>
    <property type="match status" value="1"/>
</dbReference>
<accession>A0A329CFQ9</accession>
<dbReference type="SUPFAM" id="SSF52172">
    <property type="entry name" value="CheY-like"/>
    <property type="match status" value="1"/>
</dbReference>
<dbReference type="Pfam" id="PF00072">
    <property type="entry name" value="Response_reg"/>
    <property type="match status" value="1"/>
</dbReference>
<dbReference type="RefSeq" id="WP_111932052.1">
    <property type="nucleotide sequence ID" value="NZ_CADFFP010000008.1"/>
</dbReference>
<dbReference type="SUPFAM" id="SSF55874">
    <property type="entry name" value="ATPase domain of HSP90 chaperone/DNA topoisomerase II/histidine kinase"/>
    <property type="match status" value="1"/>
</dbReference>
<dbReference type="Gene3D" id="1.10.287.130">
    <property type="match status" value="1"/>
</dbReference>
<dbReference type="Proteomes" id="UP000248918">
    <property type="component" value="Unassembled WGS sequence"/>
</dbReference>
<dbReference type="CDD" id="cd00075">
    <property type="entry name" value="HATPase"/>
    <property type="match status" value="1"/>
</dbReference>
<gene>
    <name evidence="10" type="ORF">BX591_10795</name>
</gene>
<dbReference type="SMART" id="SM00387">
    <property type="entry name" value="HATPase_c"/>
    <property type="match status" value="1"/>
</dbReference>
<dbReference type="CDD" id="cd00082">
    <property type="entry name" value="HisKA"/>
    <property type="match status" value="1"/>
</dbReference>
<dbReference type="SUPFAM" id="SSF55781">
    <property type="entry name" value="GAF domain-like"/>
    <property type="match status" value="1"/>
</dbReference>
<dbReference type="PROSITE" id="PS50110">
    <property type="entry name" value="RESPONSE_REGULATORY"/>
    <property type="match status" value="1"/>
</dbReference>
<reference evidence="10 11" key="1">
    <citation type="submission" date="2018-06" db="EMBL/GenBank/DDBJ databases">
        <title>Genomic Encyclopedia of Type Strains, Phase III (KMG-III): the genomes of soil and plant-associated and newly described type strains.</title>
        <authorList>
            <person name="Whitman W."/>
        </authorList>
    </citation>
    <scope>NUCLEOTIDE SEQUENCE [LARGE SCALE GENOMIC DNA]</scope>
    <source>
        <strain evidence="10 11">LMG 23644</strain>
    </source>
</reference>
<evidence type="ECO:0000256" key="5">
    <source>
        <dbReference type="ARBA" id="ARBA00022777"/>
    </source>
</evidence>
<evidence type="ECO:0000256" key="6">
    <source>
        <dbReference type="PROSITE-ProRule" id="PRU00169"/>
    </source>
</evidence>
<evidence type="ECO:0000313" key="11">
    <source>
        <dbReference type="Proteomes" id="UP000248918"/>
    </source>
</evidence>
<dbReference type="InterPro" id="IPR004358">
    <property type="entry name" value="Sig_transdc_His_kin-like_C"/>
</dbReference>
<dbReference type="InterPro" id="IPR001789">
    <property type="entry name" value="Sig_transdc_resp-reg_receiver"/>
</dbReference>
<dbReference type="Pfam" id="PF02518">
    <property type="entry name" value="HATPase_c"/>
    <property type="match status" value="1"/>
</dbReference>
<dbReference type="SMART" id="SM00065">
    <property type="entry name" value="GAF"/>
    <property type="match status" value="1"/>
</dbReference>
<dbReference type="SMART" id="SM00388">
    <property type="entry name" value="HisKA"/>
    <property type="match status" value="1"/>
</dbReference>
<dbReference type="InterPro" id="IPR029016">
    <property type="entry name" value="GAF-like_dom_sf"/>
</dbReference>
<evidence type="ECO:0000259" key="8">
    <source>
        <dbReference type="PROSITE" id="PS50109"/>
    </source>
</evidence>
<dbReference type="OrthoDB" id="9768069at2"/>
<name>A0A329CFQ9_9BURK</name>
<dbReference type="PRINTS" id="PR00344">
    <property type="entry name" value="BCTRLSENSOR"/>
</dbReference>
<dbReference type="InterPro" id="IPR011006">
    <property type="entry name" value="CheY-like_superfamily"/>
</dbReference>
<dbReference type="GO" id="GO:0000155">
    <property type="term" value="F:phosphorelay sensor kinase activity"/>
    <property type="evidence" value="ECO:0007669"/>
    <property type="project" value="InterPro"/>
</dbReference>
<dbReference type="Gene3D" id="3.40.50.2300">
    <property type="match status" value="1"/>
</dbReference>
<dbReference type="InterPro" id="IPR036097">
    <property type="entry name" value="HisK_dim/P_sf"/>
</dbReference>
<evidence type="ECO:0000256" key="7">
    <source>
        <dbReference type="SAM" id="MobiDB-lite"/>
    </source>
</evidence>
<dbReference type="CDD" id="cd17580">
    <property type="entry name" value="REC_2_DhkD-like"/>
    <property type="match status" value="1"/>
</dbReference>
<dbReference type="AlphaFoldDB" id="A0A329CFQ9"/>
<dbReference type="PANTHER" id="PTHR43547:SF2">
    <property type="entry name" value="HYBRID SIGNAL TRANSDUCTION HISTIDINE KINASE C"/>
    <property type="match status" value="1"/>
</dbReference>
<keyword evidence="3 6" id="KW-0597">Phosphoprotein</keyword>
<dbReference type="InterPro" id="IPR003661">
    <property type="entry name" value="HisK_dim/P_dom"/>
</dbReference>
<dbReference type="Gene3D" id="3.30.450.40">
    <property type="match status" value="1"/>
</dbReference>
<evidence type="ECO:0000259" key="9">
    <source>
        <dbReference type="PROSITE" id="PS50110"/>
    </source>
</evidence>
<keyword evidence="5 10" id="KW-0418">Kinase</keyword>
<dbReference type="InterPro" id="IPR036890">
    <property type="entry name" value="HATPase_C_sf"/>
</dbReference>
<dbReference type="Gene3D" id="3.30.565.10">
    <property type="entry name" value="Histidine kinase-like ATPase, C-terminal domain"/>
    <property type="match status" value="1"/>
</dbReference>
<dbReference type="SMART" id="SM00448">
    <property type="entry name" value="REC"/>
    <property type="match status" value="1"/>
</dbReference>
<dbReference type="Pfam" id="PF00512">
    <property type="entry name" value="HisKA"/>
    <property type="match status" value="1"/>
</dbReference>
<evidence type="ECO:0000256" key="1">
    <source>
        <dbReference type="ARBA" id="ARBA00000085"/>
    </source>
</evidence>
<dbReference type="EC" id="2.7.13.3" evidence="2"/>
<dbReference type="EMBL" id="QLTK01000007">
    <property type="protein sequence ID" value="RAS33178.1"/>
    <property type="molecule type" value="Genomic_DNA"/>
</dbReference>
<feature type="region of interest" description="Disordered" evidence="7">
    <location>
        <begin position="1"/>
        <end position="22"/>
    </location>
</feature>
<comment type="caution">
    <text evidence="10">The sequence shown here is derived from an EMBL/GenBank/DDBJ whole genome shotgun (WGS) entry which is preliminary data.</text>
</comment>
<evidence type="ECO:0000256" key="3">
    <source>
        <dbReference type="ARBA" id="ARBA00022553"/>
    </source>
</evidence>
<dbReference type="PROSITE" id="PS50109">
    <property type="entry name" value="HIS_KIN"/>
    <property type="match status" value="1"/>
</dbReference>
<evidence type="ECO:0000313" key="10">
    <source>
        <dbReference type="EMBL" id="RAS33178.1"/>
    </source>
</evidence>
<feature type="domain" description="Response regulatory" evidence="9">
    <location>
        <begin position="448"/>
        <end position="564"/>
    </location>
</feature>
<organism evidence="10 11">
    <name type="scientific">Paraburkholderia bryophila</name>
    <dbReference type="NCBI Taxonomy" id="420952"/>
    <lineage>
        <taxon>Bacteria</taxon>
        <taxon>Pseudomonadati</taxon>
        <taxon>Pseudomonadota</taxon>
        <taxon>Betaproteobacteria</taxon>
        <taxon>Burkholderiales</taxon>
        <taxon>Burkholderiaceae</taxon>
        <taxon>Paraburkholderia</taxon>
    </lineage>
</organism>
<dbReference type="InterPro" id="IPR003018">
    <property type="entry name" value="GAF"/>
</dbReference>
<feature type="modified residue" description="4-aspartylphosphate" evidence="6">
    <location>
        <position position="497"/>
    </location>
</feature>
<dbReference type="InterPro" id="IPR005467">
    <property type="entry name" value="His_kinase_dom"/>
</dbReference>
<dbReference type="InterPro" id="IPR003594">
    <property type="entry name" value="HATPase_dom"/>
</dbReference>
<evidence type="ECO:0000256" key="2">
    <source>
        <dbReference type="ARBA" id="ARBA00012438"/>
    </source>
</evidence>
<sequence>MRLGPNAEGIGTAELHSRASRPSDFEQENSALLLLANAQTGPRGAFLQAIADAARNLCHAGSAGISLVEKPEEGERLFRWLAVSGAFATLQGKATPWSQCPCGLTLDKGRPQLFLEPQQHFSLLRGGPTPIAEGLVVPIVTDGMQLGAIWVMAHSADRLFEQEDVRLLSNLAIFAGAALTVVDARDLREQQSRRYDEFVAQVAHELRNPLAPIDNAIEATAAFCPGNERALKMLEVARRQMRHLKTFVDDLLDAARMQHGKLSIRVSETSLNDVVTDAIAAVRHRIESRHHRLTVTGLEESVYVRADHVRLCQIVANLLSNAAKYTPVGGDIRLSVVTRCSENTSATGGCVTISVSDNGIGIAREMLPNVFELFVQSTRATGVDAGGLGIGLALVKKLTELHGGGIAIESAGPGQGCQVKVDLPILLDSQVAQRTGDADLEPVNAPARVLLVDDSRDALDALTAVLETHGHTVESRTTGAEALELLKSWTPDVGLIDVAMPGMDGFAVARAIRRSGDYPGLLLVALTGYASESDKSRALEAGFDCHLTKPASIDRLNAILKTRAGSR</sequence>
<keyword evidence="4" id="KW-0808">Transferase</keyword>
<comment type="catalytic activity">
    <reaction evidence="1">
        <text>ATP + protein L-histidine = ADP + protein N-phospho-L-histidine.</text>
        <dbReference type="EC" id="2.7.13.3"/>
    </reaction>
</comment>
<dbReference type="SUPFAM" id="SSF47384">
    <property type="entry name" value="Homodimeric domain of signal transducing histidine kinase"/>
    <property type="match status" value="1"/>
</dbReference>
<proteinExistence type="predicted"/>